<dbReference type="AlphaFoldDB" id="A0A4R2TPU2"/>
<name>A0A4R2TPU2_9FIRM</name>
<organism evidence="3 4">
    <name type="scientific">Serpentinicella alkaliphila</name>
    <dbReference type="NCBI Taxonomy" id="1734049"/>
    <lineage>
        <taxon>Bacteria</taxon>
        <taxon>Bacillati</taxon>
        <taxon>Bacillota</taxon>
        <taxon>Clostridia</taxon>
        <taxon>Peptostreptococcales</taxon>
        <taxon>Natronincolaceae</taxon>
        <taxon>Serpentinicella</taxon>
    </lineage>
</organism>
<dbReference type="Gene3D" id="3.40.250.10">
    <property type="entry name" value="Rhodanese-like domain"/>
    <property type="match status" value="1"/>
</dbReference>
<evidence type="ECO:0000313" key="3">
    <source>
        <dbReference type="EMBL" id="TCQ04662.1"/>
    </source>
</evidence>
<comment type="caution">
    <text evidence="3">The sequence shown here is derived from an EMBL/GenBank/DDBJ whole genome shotgun (WGS) entry which is preliminary data.</text>
</comment>
<feature type="domain" description="Rhodanese" evidence="2">
    <location>
        <begin position="44"/>
        <end position="130"/>
    </location>
</feature>
<feature type="transmembrane region" description="Helical" evidence="1">
    <location>
        <begin position="6"/>
        <end position="22"/>
    </location>
</feature>
<dbReference type="GO" id="GO:0016740">
    <property type="term" value="F:transferase activity"/>
    <property type="evidence" value="ECO:0007669"/>
    <property type="project" value="UniProtKB-KW"/>
</dbReference>
<keyword evidence="1" id="KW-0812">Transmembrane</keyword>
<dbReference type="EMBL" id="SLYC01000006">
    <property type="protein sequence ID" value="TCQ04662.1"/>
    <property type="molecule type" value="Genomic_DNA"/>
</dbReference>
<reference evidence="3 4" key="1">
    <citation type="submission" date="2019-03" db="EMBL/GenBank/DDBJ databases">
        <title>Genomic Encyclopedia of Type Strains, Phase IV (KMG-IV): sequencing the most valuable type-strain genomes for metagenomic binning, comparative biology and taxonomic classification.</title>
        <authorList>
            <person name="Goeker M."/>
        </authorList>
    </citation>
    <scope>NUCLEOTIDE SEQUENCE [LARGE SCALE GENOMIC DNA]</scope>
    <source>
        <strain evidence="3 4">DSM 100013</strain>
    </source>
</reference>
<dbReference type="SMART" id="SM00450">
    <property type="entry name" value="RHOD"/>
    <property type="match status" value="1"/>
</dbReference>
<accession>A0A4R2TPU2</accession>
<protein>
    <submittedName>
        <fullName evidence="3">Rhodanese-related sulfurtransferase</fullName>
    </submittedName>
</protein>
<dbReference type="PANTHER" id="PTHR43031:SF1">
    <property type="entry name" value="PYRIDINE NUCLEOTIDE-DISULPHIDE OXIDOREDUCTASE"/>
    <property type="match status" value="1"/>
</dbReference>
<dbReference type="InterPro" id="IPR050229">
    <property type="entry name" value="GlpE_sulfurtransferase"/>
</dbReference>
<dbReference type="InterPro" id="IPR036873">
    <property type="entry name" value="Rhodanese-like_dom_sf"/>
</dbReference>
<dbReference type="Pfam" id="PF00581">
    <property type="entry name" value="Rhodanese"/>
    <property type="match status" value="1"/>
</dbReference>
<dbReference type="PANTHER" id="PTHR43031">
    <property type="entry name" value="FAD-DEPENDENT OXIDOREDUCTASE"/>
    <property type="match status" value="1"/>
</dbReference>
<dbReference type="InterPro" id="IPR001763">
    <property type="entry name" value="Rhodanese-like_dom"/>
</dbReference>
<gene>
    <name evidence="3" type="ORF">EDD79_100666</name>
</gene>
<dbReference type="Proteomes" id="UP000295504">
    <property type="component" value="Unassembled WGS sequence"/>
</dbReference>
<keyword evidence="3" id="KW-0808">Transferase</keyword>
<evidence type="ECO:0000313" key="4">
    <source>
        <dbReference type="Proteomes" id="UP000295504"/>
    </source>
</evidence>
<dbReference type="PROSITE" id="PS50206">
    <property type="entry name" value="RHODANESE_3"/>
    <property type="match status" value="1"/>
</dbReference>
<dbReference type="RefSeq" id="WP_132847796.1">
    <property type="nucleotide sequence ID" value="NZ_CP058648.1"/>
</dbReference>
<evidence type="ECO:0000256" key="1">
    <source>
        <dbReference type="SAM" id="Phobius"/>
    </source>
</evidence>
<keyword evidence="1" id="KW-0472">Membrane</keyword>
<keyword evidence="1" id="KW-1133">Transmembrane helix</keyword>
<sequence>MNRRILSIVIVVIIIAIAYKFLSNVKQESNHMITAKQVQEKLNKNENFTLLDVRTKEEYEQGRIPGSVLLPLDELEKKSDQLLADKNEEIIIYCRSGARSDTARKLLVDKGYKKVYDLGGIIDWPYEIEK</sequence>
<dbReference type="OrthoDB" id="9800872at2"/>
<dbReference type="CDD" id="cd00158">
    <property type="entry name" value="RHOD"/>
    <property type="match status" value="1"/>
</dbReference>
<keyword evidence="4" id="KW-1185">Reference proteome</keyword>
<proteinExistence type="predicted"/>
<dbReference type="SUPFAM" id="SSF52821">
    <property type="entry name" value="Rhodanese/Cell cycle control phosphatase"/>
    <property type="match status" value="1"/>
</dbReference>
<evidence type="ECO:0000259" key="2">
    <source>
        <dbReference type="PROSITE" id="PS50206"/>
    </source>
</evidence>